<gene>
    <name evidence="1" type="ORF">PT974_04476</name>
</gene>
<evidence type="ECO:0000313" key="1">
    <source>
        <dbReference type="EMBL" id="KAK5996050.1"/>
    </source>
</evidence>
<comment type="caution">
    <text evidence="1">The sequence shown here is derived from an EMBL/GenBank/DDBJ whole genome shotgun (WGS) entry which is preliminary data.</text>
</comment>
<accession>A0ABR0SWA3</accession>
<dbReference type="EMBL" id="JAVFKD010000004">
    <property type="protein sequence ID" value="KAK5996050.1"/>
    <property type="molecule type" value="Genomic_DNA"/>
</dbReference>
<sequence>MCHRINVTKRCNRCGVSRPYKYTHAPCAASAKGKCTGITHTQAAPEHDAGRYHDFCNSCREALKHGGPARPDAYVAHIERRAFGGSENEPAFGYTGPKGVPQR</sequence>
<proteinExistence type="predicted"/>
<keyword evidence="2" id="KW-1185">Reference proteome</keyword>
<organism evidence="1 2">
    <name type="scientific">Cladobotryum mycophilum</name>
    <dbReference type="NCBI Taxonomy" id="491253"/>
    <lineage>
        <taxon>Eukaryota</taxon>
        <taxon>Fungi</taxon>
        <taxon>Dikarya</taxon>
        <taxon>Ascomycota</taxon>
        <taxon>Pezizomycotina</taxon>
        <taxon>Sordariomycetes</taxon>
        <taxon>Hypocreomycetidae</taxon>
        <taxon>Hypocreales</taxon>
        <taxon>Hypocreaceae</taxon>
        <taxon>Cladobotryum</taxon>
    </lineage>
</organism>
<name>A0ABR0SWA3_9HYPO</name>
<evidence type="ECO:0000313" key="2">
    <source>
        <dbReference type="Proteomes" id="UP001338125"/>
    </source>
</evidence>
<dbReference type="Proteomes" id="UP001338125">
    <property type="component" value="Unassembled WGS sequence"/>
</dbReference>
<protein>
    <submittedName>
        <fullName evidence="1">Uncharacterized protein</fullName>
    </submittedName>
</protein>
<reference evidence="1 2" key="1">
    <citation type="submission" date="2024-01" db="EMBL/GenBank/DDBJ databases">
        <title>Complete genome of Cladobotryum mycophilum ATHUM6906.</title>
        <authorList>
            <person name="Christinaki A.C."/>
            <person name="Myridakis A.I."/>
            <person name="Kouvelis V.N."/>
        </authorList>
    </citation>
    <scope>NUCLEOTIDE SEQUENCE [LARGE SCALE GENOMIC DNA]</scope>
    <source>
        <strain evidence="1 2">ATHUM6906</strain>
    </source>
</reference>